<name>A0ABN3FQ38_9ACTN</name>
<feature type="transmembrane region" description="Helical" evidence="1">
    <location>
        <begin position="290"/>
        <end position="308"/>
    </location>
</feature>
<keyword evidence="1" id="KW-1133">Transmembrane helix</keyword>
<feature type="transmembrane region" description="Helical" evidence="1">
    <location>
        <begin position="44"/>
        <end position="67"/>
    </location>
</feature>
<feature type="transmembrane region" description="Helical" evidence="1">
    <location>
        <begin position="183"/>
        <end position="203"/>
    </location>
</feature>
<keyword evidence="1" id="KW-0812">Transmembrane</keyword>
<evidence type="ECO:0008006" key="4">
    <source>
        <dbReference type="Google" id="ProtNLM"/>
    </source>
</evidence>
<feature type="transmembrane region" description="Helical" evidence="1">
    <location>
        <begin position="12"/>
        <end position="32"/>
    </location>
</feature>
<sequence>MTRPDHGIGARWGWILLFALLGAVIVALAFFVEGQSPEQVLLQSILVNVGTGIGLAGPLAVVTPLFLKRKRERQQADVQAQATGTPVALRPRRRARSSLGWSWRDRLSWSWDFGDTYGVRFELLYAVGLPVVTVGSAVLAGWVFGYAPGPFASFPLAMLAVALAYAINIVCFLGLGFHWWNGFMFLSQLLIYICAATLGNGIADSALRTVGEVDTCTVESLVERVVENENGGSTSTWNHLVSCPVADIDVVEADAVQATEGEDIEILYDPRDRISAMPIDEVPDGDDLKWWWVTIAGYTGIRIVYALWNTRGRRR</sequence>
<dbReference type="Proteomes" id="UP001501584">
    <property type="component" value="Unassembled WGS sequence"/>
</dbReference>
<protein>
    <recommendedName>
        <fullName evidence="4">DUF3592 domain-containing protein</fullName>
    </recommendedName>
</protein>
<feature type="transmembrane region" description="Helical" evidence="1">
    <location>
        <begin position="156"/>
        <end position="176"/>
    </location>
</feature>
<organism evidence="2 3">
    <name type="scientific">Glycomyces rutgersensis</name>
    <dbReference type="NCBI Taxonomy" id="58115"/>
    <lineage>
        <taxon>Bacteria</taxon>
        <taxon>Bacillati</taxon>
        <taxon>Actinomycetota</taxon>
        <taxon>Actinomycetes</taxon>
        <taxon>Glycomycetales</taxon>
        <taxon>Glycomycetaceae</taxon>
        <taxon>Glycomyces</taxon>
    </lineage>
</organism>
<keyword evidence="3" id="KW-1185">Reference proteome</keyword>
<proteinExistence type="predicted"/>
<evidence type="ECO:0000313" key="2">
    <source>
        <dbReference type="EMBL" id="GAA2335076.1"/>
    </source>
</evidence>
<comment type="caution">
    <text evidence="2">The sequence shown here is derived from an EMBL/GenBank/DDBJ whole genome shotgun (WGS) entry which is preliminary data.</text>
</comment>
<reference evidence="2 3" key="1">
    <citation type="journal article" date="2019" name="Int. J. Syst. Evol. Microbiol.">
        <title>The Global Catalogue of Microorganisms (GCM) 10K type strain sequencing project: providing services to taxonomists for standard genome sequencing and annotation.</title>
        <authorList>
            <consortium name="The Broad Institute Genomics Platform"/>
            <consortium name="The Broad Institute Genome Sequencing Center for Infectious Disease"/>
            <person name="Wu L."/>
            <person name="Ma J."/>
        </authorList>
    </citation>
    <scope>NUCLEOTIDE SEQUENCE [LARGE SCALE GENOMIC DNA]</scope>
    <source>
        <strain evidence="2 3">JCM 6238</strain>
    </source>
</reference>
<evidence type="ECO:0000256" key="1">
    <source>
        <dbReference type="SAM" id="Phobius"/>
    </source>
</evidence>
<keyword evidence="1" id="KW-0472">Membrane</keyword>
<dbReference type="EMBL" id="BAAASX010000004">
    <property type="protein sequence ID" value="GAA2335076.1"/>
    <property type="molecule type" value="Genomic_DNA"/>
</dbReference>
<evidence type="ECO:0000313" key="3">
    <source>
        <dbReference type="Proteomes" id="UP001501584"/>
    </source>
</evidence>
<gene>
    <name evidence="2" type="ORF">GCM10010403_28880</name>
</gene>
<feature type="transmembrane region" description="Helical" evidence="1">
    <location>
        <begin position="123"/>
        <end position="144"/>
    </location>
</feature>
<accession>A0ABN3FQ38</accession>